<comment type="caution">
    <text evidence="1">The sequence shown here is derived from an EMBL/GenBank/DDBJ whole genome shotgun (WGS) entry which is preliminary data.</text>
</comment>
<dbReference type="RefSeq" id="WP_160173903.1">
    <property type="nucleotide sequence ID" value="NZ_JACEIP010000065.1"/>
</dbReference>
<evidence type="ECO:0000313" key="2">
    <source>
        <dbReference type="Proteomes" id="UP000530514"/>
    </source>
</evidence>
<dbReference type="OrthoDB" id="2972137at2"/>
<reference evidence="1 2" key="1">
    <citation type="submission" date="2020-07" db="EMBL/GenBank/DDBJ databases">
        <authorList>
            <person name="Feng H."/>
        </authorList>
    </citation>
    <scope>NUCLEOTIDE SEQUENCE [LARGE SCALE GENOMIC DNA]</scope>
    <source>
        <strain evidence="2">s-11</strain>
    </source>
</reference>
<gene>
    <name evidence="1" type="ORF">H1164_17990</name>
</gene>
<protein>
    <submittedName>
        <fullName evidence="1">Uncharacterized protein</fullName>
    </submittedName>
</protein>
<evidence type="ECO:0000313" key="1">
    <source>
        <dbReference type="EMBL" id="MBA4544703.1"/>
    </source>
</evidence>
<name>A0A7W1XDT4_9BACL</name>
<sequence length="54" mass="6184">MKRNRGALGTLKHEGMHLTEAEMELLVAFVSGRITEKEYDRQALELVLGVEKER</sequence>
<accession>A0A7W1XDT4</accession>
<proteinExistence type="predicted"/>
<dbReference type="Proteomes" id="UP000530514">
    <property type="component" value="Unassembled WGS sequence"/>
</dbReference>
<organism evidence="1 2">
    <name type="scientific">Thermoactinomyces daqus</name>
    <dbReference type="NCBI Taxonomy" id="1329516"/>
    <lineage>
        <taxon>Bacteria</taxon>
        <taxon>Bacillati</taxon>
        <taxon>Bacillota</taxon>
        <taxon>Bacilli</taxon>
        <taxon>Bacillales</taxon>
        <taxon>Thermoactinomycetaceae</taxon>
        <taxon>Thermoactinomyces</taxon>
    </lineage>
</organism>
<dbReference type="AlphaFoldDB" id="A0A7W1XDT4"/>
<keyword evidence="2" id="KW-1185">Reference proteome</keyword>
<dbReference type="EMBL" id="JACEIP010000065">
    <property type="protein sequence ID" value="MBA4544703.1"/>
    <property type="molecule type" value="Genomic_DNA"/>
</dbReference>